<dbReference type="InterPro" id="IPR034660">
    <property type="entry name" value="DinB/YfiT-like"/>
</dbReference>
<dbReference type="Proteomes" id="UP000294894">
    <property type="component" value="Chromosome"/>
</dbReference>
<dbReference type="InterPro" id="IPR007061">
    <property type="entry name" value="MST-like"/>
</dbReference>
<proteinExistence type="predicted"/>
<reference evidence="1 2" key="1">
    <citation type="submission" date="2019-03" db="EMBL/GenBank/DDBJ databases">
        <title>Three New Species of Nocardioides, Nocardioides euryhalodurans sp. nov., Nocardioides seonyuensis sp. nov. and Nocardioides eburneoflavus sp. nov., Iolated from Soil.</title>
        <authorList>
            <person name="Roh S.G."/>
            <person name="Lee C."/>
            <person name="Kim M.-K."/>
            <person name="Kim S.B."/>
        </authorList>
    </citation>
    <scope>NUCLEOTIDE SEQUENCE [LARGE SCALE GENOMIC DNA]</scope>
    <source>
        <strain evidence="1 2">MMS17-SY117</strain>
    </source>
</reference>
<protein>
    <submittedName>
        <fullName evidence="1">DinB family protein</fullName>
    </submittedName>
</protein>
<dbReference type="KEGG" id="noy:EXE57_15940"/>
<name>A0A4P7GP91_9ACTN</name>
<dbReference type="EMBL" id="CP038267">
    <property type="protein sequence ID" value="QBR93597.1"/>
    <property type="molecule type" value="Genomic_DNA"/>
</dbReference>
<dbReference type="Pfam" id="PF04978">
    <property type="entry name" value="MST"/>
    <property type="match status" value="1"/>
</dbReference>
<keyword evidence="2" id="KW-1185">Reference proteome</keyword>
<sequence>MTIQRTYPPAAADEATTLLAFLDFQRATLLRQTEGLDGADLQRTLGPSPLTLGGLLKHLAFVEGFWFRYVFAGEEQVEPWASVDWKADRDWDFHSAADDSPEELRALFDAEVLAADAVLHQALVDGDLGALAARVRHGKKPSLRWIVVHMVEEYARHCGHADLIRESIDGARDL</sequence>
<evidence type="ECO:0000313" key="1">
    <source>
        <dbReference type="EMBL" id="QBR93597.1"/>
    </source>
</evidence>
<dbReference type="AlphaFoldDB" id="A0A4P7GP91"/>
<dbReference type="RefSeq" id="WP_135079182.1">
    <property type="nucleotide sequence ID" value="NZ_CP038267.1"/>
</dbReference>
<dbReference type="Gene3D" id="1.20.120.450">
    <property type="entry name" value="dinb family like domain"/>
    <property type="match status" value="1"/>
</dbReference>
<dbReference type="OrthoDB" id="4548523at2"/>
<accession>A0A4P7GP91</accession>
<gene>
    <name evidence="1" type="ORF">EXE57_15940</name>
</gene>
<organism evidence="1 2">
    <name type="scientific">Nocardioides euryhalodurans</name>
    <dbReference type="NCBI Taxonomy" id="2518370"/>
    <lineage>
        <taxon>Bacteria</taxon>
        <taxon>Bacillati</taxon>
        <taxon>Actinomycetota</taxon>
        <taxon>Actinomycetes</taxon>
        <taxon>Propionibacteriales</taxon>
        <taxon>Nocardioidaceae</taxon>
        <taxon>Nocardioides</taxon>
    </lineage>
</organism>
<dbReference type="SUPFAM" id="SSF109854">
    <property type="entry name" value="DinB/YfiT-like putative metalloenzymes"/>
    <property type="match status" value="1"/>
</dbReference>
<evidence type="ECO:0000313" key="2">
    <source>
        <dbReference type="Proteomes" id="UP000294894"/>
    </source>
</evidence>